<sequence length="228" mass="25744">MQKLRIGIIISTTREGRFADKPTQWLLQHLAMFPQISAEVLDLRDYPMPFFDEQTSPAYAPPRCAEARAWAAKVAEMDGFIFVTAEYNRSVPSVLKNALDYAYHEFNRKPATFLGYGGVGAARAIEQLRLICVELQIAPLRNAVHIGMEQYLAVASGDRRLEDFDFLDASATSMIRDLIWWTRALGQRVASRWHRKKSLLSENARVLVMTDLASIPAGHWSSGMARRG</sequence>
<dbReference type="SUPFAM" id="SSF52218">
    <property type="entry name" value="Flavoproteins"/>
    <property type="match status" value="1"/>
</dbReference>
<dbReference type="GO" id="GO:0016491">
    <property type="term" value="F:oxidoreductase activity"/>
    <property type="evidence" value="ECO:0007669"/>
    <property type="project" value="InterPro"/>
</dbReference>
<dbReference type="PANTHER" id="PTHR30543:SF21">
    <property type="entry name" value="NAD(P)H-DEPENDENT FMN REDUCTASE LOT6"/>
    <property type="match status" value="1"/>
</dbReference>
<proteinExistence type="predicted"/>
<dbReference type="GO" id="GO:0010181">
    <property type="term" value="F:FMN binding"/>
    <property type="evidence" value="ECO:0007669"/>
    <property type="project" value="TreeGrafter"/>
</dbReference>
<dbReference type="PANTHER" id="PTHR30543">
    <property type="entry name" value="CHROMATE REDUCTASE"/>
    <property type="match status" value="1"/>
</dbReference>
<dbReference type="Proteomes" id="UP000596977">
    <property type="component" value="Unassembled WGS sequence"/>
</dbReference>
<keyword evidence="3" id="KW-1185">Reference proteome</keyword>
<comment type="caution">
    <text evidence="2">The sequence shown here is derived from an EMBL/GenBank/DDBJ whole genome shotgun (WGS) entry which is preliminary data.</text>
</comment>
<dbReference type="RefSeq" id="WP_127073256.1">
    <property type="nucleotide sequence ID" value="NZ_BMKB01000001.1"/>
</dbReference>
<dbReference type="GO" id="GO:0005829">
    <property type="term" value="C:cytosol"/>
    <property type="evidence" value="ECO:0007669"/>
    <property type="project" value="TreeGrafter"/>
</dbReference>
<name>A0A916R7V7_9HYPH</name>
<dbReference type="Pfam" id="PF03358">
    <property type="entry name" value="FMN_red"/>
    <property type="match status" value="1"/>
</dbReference>
<organism evidence="2 3">
    <name type="scientific">Pelagibacterium lentulum</name>
    <dbReference type="NCBI Taxonomy" id="2029865"/>
    <lineage>
        <taxon>Bacteria</taxon>
        <taxon>Pseudomonadati</taxon>
        <taxon>Pseudomonadota</taxon>
        <taxon>Alphaproteobacteria</taxon>
        <taxon>Hyphomicrobiales</taxon>
        <taxon>Devosiaceae</taxon>
        <taxon>Pelagibacterium</taxon>
    </lineage>
</organism>
<evidence type="ECO:0000259" key="1">
    <source>
        <dbReference type="Pfam" id="PF03358"/>
    </source>
</evidence>
<gene>
    <name evidence="2" type="ORF">GCM10011499_07260</name>
</gene>
<dbReference type="Gene3D" id="3.40.50.360">
    <property type="match status" value="1"/>
</dbReference>
<evidence type="ECO:0000313" key="2">
    <source>
        <dbReference type="EMBL" id="GGA40288.1"/>
    </source>
</evidence>
<dbReference type="AlphaFoldDB" id="A0A916R7V7"/>
<dbReference type="EMBL" id="BMKB01000001">
    <property type="protein sequence ID" value="GGA40288.1"/>
    <property type="molecule type" value="Genomic_DNA"/>
</dbReference>
<dbReference type="InterPro" id="IPR050712">
    <property type="entry name" value="NAD(P)H-dep_reductase"/>
</dbReference>
<dbReference type="InterPro" id="IPR005025">
    <property type="entry name" value="FMN_Rdtase-like_dom"/>
</dbReference>
<evidence type="ECO:0000313" key="3">
    <source>
        <dbReference type="Proteomes" id="UP000596977"/>
    </source>
</evidence>
<dbReference type="InterPro" id="IPR029039">
    <property type="entry name" value="Flavoprotein-like_sf"/>
</dbReference>
<accession>A0A916R7V7</accession>
<reference evidence="2 3" key="1">
    <citation type="journal article" date="2014" name="Int. J. Syst. Evol. Microbiol.">
        <title>Complete genome sequence of Corynebacterium casei LMG S-19264T (=DSM 44701T), isolated from a smear-ripened cheese.</title>
        <authorList>
            <consortium name="US DOE Joint Genome Institute (JGI-PGF)"/>
            <person name="Walter F."/>
            <person name="Albersmeier A."/>
            <person name="Kalinowski J."/>
            <person name="Ruckert C."/>
        </authorList>
    </citation>
    <scope>NUCLEOTIDE SEQUENCE [LARGE SCALE GENOMIC DNA]</scope>
    <source>
        <strain evidence="2 3">CGMCC 1.15896</strain>
    </source>
</reference>
<dbReference type="OrthoDB" id="9812295at2"/>
<protein>
    <submittedName>
        <fullName evidence="2">FMN reductase</fullName>
    </submittedName>
</protein>
<feature type="domain" description="NADPH-dependent FMN reductase-like" evidence="1">
    <location>
        <begin position="5"/>
        <end position="147"/>
    </location>
</feature>